<name>A0AAV4PHK5_9ARAC</name>
<keyword evidence="2" id="KW-1133">Transmembrane helix</keyword>
<dbReference type="Proteomes" id="UP001054837">
    <property type="component" value="Unassembled WGS sequence"/>
</dbReference>
<gene>
    <name evidence="3" type="ORF">CDAR_299022</name>
</gene>
<feature type="region of interest" description="Disordered" evidence="1">
    <location>
        <begin position="37"/>
        <end position="128"/>
    </location>
</feature>
<evidence type="ECO:0000256" key="1">
    <source>
        <dbReference type="SAM" id="MobiDB-lite"/>
    </source>
</evidence>
<feature type="compositionally biased region" description="Polar residues" evidence="1">
    <location>
        <begin position="45"/>
        <end position="55"/>
    </location>
</feature>
<feature type="transmembrane region" description="Helical" evidence="2">
    <location>
        <begin position="12"/>
        <end position="31"/>
    </location>
</feature>
<dbReference type="EMBL" id="BPLQ01002622">
    <property type="protein sequence ID" value="GIX94572.1"/>
    <property type="molecule type" value="Genomic_DNA"/>
</dbReference>
<reference evidence="3 4" key="1">
    <citation type="submission" date="2021-06" db="EMBL/GenBank/DDBJ databases">
        <title>Caerostris darwini draft genome.</title>
        <authorList>
            <person name="Kono N."/>
            <person name="Arakawa K."/>
        </authorList>
    </citation>
    <scope>NUCLEOTIDE SEQUENCE [LARGE SCALE GENOMIC DNA]</scope>
</reference>
<comment type="caution">
    <text evidence="3">The sequence shown here is derived from an EMBL/GenBank/DDBJ whole genome shotgun (WGS) entry which is preliminary data.</text>
</comment>
<feature type="compositionally biased region" description="Pro residues" evidence="1">
    <location>
        <begin position="91"/>
        <end position="119"/>
    </location>
</feature>
<proteinExistence type="predicted"/>
<keyword evidence="2" id="KW-0472">Membrane</keyword>
<evidence type="ECO:0000313" key="3">
    <source>
        <dbReference type="EMBL" id="GIX94572.1"/>
    </source>
</evidence>
<dbReference type="AlphaFoldDB" id="A0AAV4PHK5"/>
<keyword evidence="4" id="KW-1185">Reference proteome</keyword>
<protein>
    <submittedName>
        <fullName evidence="3">Uncharacterized protein</fullName>
    </submittedName>
</protein>
<keyword evidence="2" id="KW-0812">Transmembrane</keyword>
<organism evidence="3 4">
    <name type="scientific">Caerostris darwini</name>
    <dbReference type="NCBI Taxonomy" id="1538125"/>
    <lineage>
        <taxon>Eukaryota</taxon>
        <taxon>Metazoa</taxon>
        <taxon>Ecdysozoa</taxon>
        <taxon>Arthropoda</taxon>
        <taxon>Chelicerata</taxon>
        <taxon>Arachnida</taxon>
        <taxon>Araneae</taxon>
        <taxon>Araneomorphae</taxon>
        <taxon>Entelegynae</taxon>
        <taxon>Araneoidea</taxon>
        <taxon>Araneidae</taxon>
        <taxon>Caerostris</taxon>
    </lineage>
</organism>
<accession>A0AAV4PHK5</accession>
<sequence length="128" mass="14492">MDGDLLSFISRFLFTGIFLFVLFIVCIGSCYDRIRNRTNDRSDRQTSANLSSTCGGRSIPMTSMEEIARRRCNSRSNGETDTLDRDLHNNRPPPAYDDIPPPAYDDIPPPPYDDIPPPAYNEMTIPMT</sequence>
<evidence type="ECO:0000313" key="4">
    <source>
        <dbReference type="Proteomes" id="UP001054837"/>
    </source>
</evidence>
<evidence type="ECO:0000256" key="2">
    <source>
        <dbReference type="SAM" id="Phobius"/>
    </source>
</evidence>